<proteinExistence type="predicted"/>
<dbReference type="Gramene" id="MELO3C028162.2.1">
    <property type="protein sequence ID" value="MELO3C028162.2.1"/>
    <property type="gene ID" value="MELO3C028162.2"/>
</dbReference>
<organism evidence="1">
    <name type="scientific">Cucumis melo</name>
    <name type="common">Muskmelon</name>
    <dbReference type="NCBI Taxonomy" id="3656"/>
    <lineage>
        <taxon>Eukaryota</taxon>
        <taxon>Viridiplantae</taxon>
        <taxon>Streptophyta</taxon>
        <taxon>Embryophyta</taxon>
        <taxon>Tracheophyta</taxon>
        <taxon>Spermatophyta</taxon>
        <taxon>Magnoliopsida</taxon>
        <taxon>eudicotyledons</taxon>
        <taxon>Gunneridae</taxon>
        <taxon>Pentapetalae</taxon>
        <taxon>rosids</taxon>
        <taxon>fabids</taxon>
        <taxon>Cucurbitales</taxon>
        <taxon>Cucurbitaceae</taxon>
        <taxon>Benincaseae</taxon>
        <taxon>Cucumis</taxon>
    </lineage>
</organism>
<sequence>PTPPSPVHLFPPSDASQRRFATAAVAGREKALQKPCCPFRPAR</sequence>
<name>A0A9I9E3I8_CUCME</name>
<dbReference type="AlphaFoldDB" id="A0A9I9E3I8"/>
<reference evidence="1" key="1">
    <citation type="submission" date="2023-03" db="UniProtKB">
        <authorList>
            <consortium name="EnsemblPlants"/>
        </authorList>
    </citation>
    <scope>IDENTIFICATION</scope>
</reference>
<evidence type="ECO:0000313" key="1">
    <source>
        <dbReference type="EnsemblPlants" id="MELO3C028162.2.1"/>
    </source>
</evidence>
<dbReference type="EnsemblPlants" id="MELO3C028162.2.1">
    <property type="protein sequence ID" value="MELO3C028162.2.1"/>
    <property type="gene ID" value="MELO3C028162.2"/>
</dbReference>
<accession>A0A9I9E3I8</accession>
<protein>
    <submittedName>
        <fullName evidence="1">Uncharacterized protein</fullName>
    </submittedName>
</protein>